<dbReference type="Proteomes" id="UP000261520">
    <property type="component" value="Unplaced"/>
</dbReference>
<evidence type="ECO:0000313" key="6">
    <source>
        <dbReference type="Proteomes" id="UP000261520"/>
    </source>
</evidence>
<dbReference type="AlphaFoldDB" id="A0A3B4BFP4"/>
<dbReference type="Ensembl" id="ENSPMGT00000029138.1">
    <property type="protein sequence ID" value="ENSPMGP00000027351.1"/>
    <property type="gene ID" value="ENSPMGG00000022068.1"/>
</dbReference>
<dbReference type="GO" id="GO:0008630">
    <property type="term" value="P:intrinsic apoptotic signaling pathway in response to DNA damage"/>
    <property type="evidence" value="ECO:0007669"/>
    <property type="project" value="TreeGrafter"/>
</dbReference>
<dbReference type="Gene3D" id="2.10.110.10">
    <property type="entry name" value="Cysteine Rich Protein"/>
    <property type="match status" value="1"/>
</dbReference>
<protein>
    <recommendedName>
        <fullName evidence="4">LIM zinc-binding domain-containing protein</fullName>
    </recommendedName>
</protein>
<dbReference type="SUPFAM" id="SSF57716">
    <property type="entry name" value="Glucocorticoid receptor-like (DNA-binding domain)"/>
    <property type="match status" value="1"/>
</dbReference>
<dbReference type="PANTHER" id="PTHR46074:SF3">
    <property type="entry name" value="CYSTEINE-RICH PROTEIN 1"/>
    <property type="match status" value="1"/>
</dbReference>
<reference evidence="5" key="2">
    <citation type="submission" date="2025-09" db="UniProtKB">
        <authorList>
            <consortium name="Ensembl"/>
        </authorList>
    </citation>
    <scope>IDENTIFICATION</scope>
</reference>
<dbReference type="PANTHER" id="PTHR46074">
    <property type="entry name" value="CYSTEINE-RICH PROTEIN CRIP FAMILY MEMBER"/>
    <property type="match status" value="1"/>
</dbReference>
<sequence length="170" mass="18279">AETGDPEADSSITLAEVTEAVGKVLGGKAPGVDEIRPEYLKSLDVVGLSWFLNIGGAGSYVYDPPANDSAIAMATDSKPHEKKTRGPVNGEIKTASFSSFSGPNVCPLYNGTVYFAEENGWMDGWHRPCLACERCHKTLTPGGHAEHDGQPYGHKPCYAVLFRPKDQILK</sequence>
<evidence type="ECO:0000256" key="1">
    <source>
        <dbReference type="ARBA" id="ARBA00022723"/>
    </source>
</evidence>
<keyword evidence="1" id="KW-0479">Metal-binding</keyword>
<dbReference type="Pfam" id="PF00412">
    <property type="entry name" value="LIM"/>
    <property type="match status" value="1"/>
</dbReference>
<name>A0A3B4BFP4_9GOBI</name>
<feature type="domain" description="LIM zinc-binding" evidence="4">
    <location>
        <begin position="124"/>
        <end position="159"/>
    </location>
</feature>
<dbReference type="GO" id="GO:0008270">
    <property type="term" value="F:zinc ion binding"/>
    <property type="evidence" value="ECO:0007669"/>
    <property type="project" value="TreeGrafter"/>
</dbReference>
<dbReference type="STRING" id="409849.ENSPMGP00000027351"/>
<reference evidence="5" key="1">
    <citation type="submission" date="2025-08" db="UniProtKB">
        <authorList>
            <consortium name="Ensembl"/>
        </authorList>
    </citation>
    <scope>IDENTIFICATION</scope>
</reference>
<evidence type="ECO:0000313" key="5">
    <source>
        <dbReference type="Ensembl" id="ENSPMGP00000027351.1"/>
    </source>
</evidence>
<dbReference type="InterPro" id="IPR001781">
    <property type="entry name" value="Znf_LIM"/>
</dbReference>
<keyword evidence="3" id="KW-0440">LIM domain</keyword>
<accession>A0A3B4BFP4</accession>
<proteinExistence type="predicted"/>
<keyword evidence="2" id="KW-0862">Zinc</keyword>
<dbReference type="GO" id="GO:0010468">
    <property type="term" value="P:regulation of gene expression"/>
    <property type="evidence" value="ECO:0007669"/>
    <property type="project" value="TreeGrafter"/>
</dbReference>
<evidence type="ECO:0000256" key="2">
    <source>
        <dbReference type="ARBA" id="ARBA00022833"/>
    </source>
</evidence>
<evidence type="ECO:0000256" key="3">
    <source>
        <dbReference type="ARBA" id="ARBA00023038"/>
    </source>
</evidence>
<evidence type="ECO:0000259" key="4">
    <source>
        <dbReference type="Pfam" id="PF00412"/>
    </source>
</evidence>
<keyword evidence="6" id="KW-1185">Reference proteome</keyword>
<organism evidence="5 6">
    <name type="scientific">Periophthalmus magnuspinnatus</name>
    <dbReference type="NCBI Taxonomy" id="409849"/>
    <lineage>
        <taxon>Eukaryota</taxon>
        <taxon>Metazoa</taxon>
        <taxon>Chordata</taxon>
        <taxon>Craniata</taxon>
        <taxon>Vertebrata</taxon>
        <taxon>Euteleostomi</taxon>
        <taxon>Actinopterygii</taxon>
        <taxon>Neopterygii</taxon>
        <taxon>Teleostei</taxon>
        <taxon>Neoteleostei</taxon>
        <taxon>Acanthomorphata</taxon>
        <taxon>Gobiaria</taxon>
        <taxon>Gobiiformes</taxon>
        <taxon>Gobioidei</taxon>
        <taxon>Gobiidae</taxon>
        <taxon>Oxudercinae</taxon>
        <taxon>Periophthalmus</taxon>
    </lineage>
</organism>